<sequence>MLLILIAFLAGVLTVLSPCILPVVPFVFARTDGPFVRTRLPLLIGLAASFALVTGLGAAGLGGIAQLSRYGRWLALGGFALFGVALLFPALAACVGQPLTRAANSIIGRSLQAGPRRGVLSAALVGVATGLLWAPCAGPVLGLILTGAALHGLSWWTIAALAAYAAGGAGSLVVISGLGQRAMQTLKRRAGFGERLRRATGAAVLLAAGAIALGFDTQALAQLPSTPTSGLETRLVGLLGKRGADDQGKATRQTPPAAPAAAPIRLRDEGELPMLDGASGWLDSPPLTRDALRGKVVVVNFWTYSCINCLRTLPYLKTWAERYGKDGLVVIGVHTPEFGFERDPGNVRRALKDLGIHYPVATDNDYRIWQAFDNQYWPAFYIADANGRIRFHHFGEGGYDDAEHAIRQLLADAGHGMPAADGGAPVATGALAPADPDDIGSEETYVGYRQAQGFASPEPVRPDHDAAYSTPARLALNTFALAGQWNVGAESAVAAAPGARLSYRFHARDLHLVLGPGADGRPLRFRVSIDGAPPGDAHGADVAADGSGSIDASRLYQLVRQRGPVRDHTFTIEFLDPGAKAFSFTFG</sequence>
<dbReference type="InterPro" id="IPR041017">
    <property type="entry name" value="Thioredoxin_10"/>
</dbReference>
<name>A0A2A7SKE1_BURGA</name>
<evidence type="ECO:0000313" key="4">
    <source>
        <dbReference type="Proteomes" id="UP000220629"/>
    </source>
</evidence>
<dbReference type="CDD" id="cd03012">
    <property type="entry name" value="TlpA_like_DipZ_like"/>
    <property type="match status" value="1"/>
</dbReference>
<organism evidence="3 4">
    <name type="scientific">Burkholderia gladioli</name>
    <name type="common">Pseudomonas marginata</name>
    <name type="synonym">Phytomonas marginata</name>
    <dbReference type="NCBI Taxonomy" id="28095"/>
    <lineage>
        <taxon>Bacteria</taxon>
        <taxon>Pseudomonadati</taxon>
        <taxon>Pseudomonadota</taxon>
        <taxon>Betaproteobacteria</taxon>
        <taxon>Burkholderiales</taxon>
        <taxon>Burkholderiaceae</taxon>
        <taxon>Burkholderia</taxon>
    </lineage>
</organism>
<keyword evidence="1" id="KW-0472">Membrane</keyword>
<dbReference type="InterPro" id="IPR050553">
    <property type="entry name" value="Thioredoxin_ResA/DsbE_sf"/>
</dbReference>
<feature type="transmembrane region" description="Helical" evidence="1">
    <location>
        <begin position="40"/>
        <end position="61"/>
    </location>
</feature>
<dbReference type="Gene3D" id="2.60.120.260">
    <property type="entry name" value="Galactose-binding domain-like"/>
    <property type="match status" value="1"/>
</dbReference>
<dbReference type="GO" id="GO:0016491">
    <property type="term" value="F:oxidoreductase activity"/>
    <property type="evidence" value="ECO:0007669"/>
    <property type="project" value="InterPro"/>
</dbReference>
<dbReference type="InterPro" id="IPR013766">
    <property type="entry name" value="Thioredoxin_domain"/>
</dbReference>
<proteinExistence type="predicted"/>
<dbReference type="Gene3D" id="3.40.30.10">
    <property type="entry name" value="Glutaredoxin"/>
    <property type="match status" value="1"/>
</dbReference>
<dbReference type="SUPFAM" id="SSF52833">
    <property type="entry name" value="Thioredoxin-like"/>
    <property type="match status" value="1"/>
</dbReference>
<dbReference type="Pfam" id="PF17991">
    <property type="entry name" value="Thioredoxin_10"/>
    <property type="match status" value="1"/>
</dbReference>
<feature type="transmembrane region" description="Helical" evidence="1">
    <location>
        <begin position="119"/>
        <end position="141"/>
    </location>
</feature>
<feature type="transmembrane region" description="Helical" evidence="1">
    <location>
        <begin position="196"/>
        <end position="215"/>
    </location>
</feature>
<evidence type="ECO:0000313" key="3">
    <source>
        <dbReference type="EMBL" id="PEH43740.1"/>
    </source>
</evidence>
<dbReference type="InterPro" id="IPR036249">
    <property type="entry name" value="Thioredoxin-like_sf"/>
</dbReference>
<dbReference type="RefSeq" id="WP_098153212.1">
    <property type="nucleotide sequence ID" value="NZ_CADEVR010000001.1"/>
</dbReference>
<evidence type="ECO:0000259" key="2">
    <source>
        <dbReference type="PROSITE" id="PS51352"/>
    </source>
</evidence>
<dbReference type="InterPro" id="IPR013740">
    <property type="entry name" value="Redoxin"/>
</dbReference>
<dbReference type="EMBL" id="PDDY01000001">
    <property type="protein sequence ID" value="PEH43740.1"/>
    <property type="molecule type" value="Genomic_DNA"/>
</dbReference>
<evidence type="ECO:0000256" key="1">
    <source>
        <dbReference type="SAM" id="Phobius"/>
    </source>
</evidence>
<accession>A0A2A7SKE1</accession>
<dbReference type="PANTHER" id="PTHR42852:SF13">
    <property type="entry name" value="PROTEIN DIPZ"/>
    <property type="match status" value="1"/>
</dbReference>
<feature type="transmembrane region" description="Helical" evidence="1">
    <location>
        <begin position="73"/>
        <end position="99"/>
    </location>
</feature>
<feature type="domain" description="Thioredoxin" evidence="2">
    <location>
        <begin position="252"/>
        <end position="411"/>
    </location>
</feature>
<feature type="transmembrane region" description="Helical" evidence="1">
    <location>
        <begin position="153"/>
        <end position="175"/>
    </location>
</feature>
<reference evidence="4" key="1">
    <citation type="submission" date="2017-09" db="EMBL/GenBank/DDBJ databases">
        <title>FDA dAtabase for Regulatory Grade micrObial Sequences (FDA-ARGOS): Supporting development and validation of Infectious Disease Dx tests.</title>
        <authorList>
            <person name="Minogue T."/>
            <person name="Wolcott M."/>
            <person name="Wasieloski L."/>
            <person name="Aguilar W."/>
            <person name="Moore D."/>
            <person name="Tallon L."/>
            <person name="Sadzewicz L."/>
            <person name="Ott S."/>
            <person name="Zhao X."/>
            <person name="Nagaraj S."/>
            <person name="Vavikolanu K."/>
            <person name="Aluvathingal J."/>
            <person name="Nadendla S."/>
            <person name="Sichtig H."/>
        </authorList>
    </citation>
    <scope>NUCLEOTIDE SEQUENCE [LARGE SCALE GENOMIC DNA]</scope>
    <source>
        <strain evidence="4">FDAARGOS_390</strain>
    </source>
</reference>
<feature type="transmembrane region" description="Helical" evidence="1">
    <location>
        <begin position="6"/>
        <end position="28"/>
    </location>
</feature>
<dbReference type="AlphaFoldDB" id="A0A2A7SKE1"/>
<dbReference type="Pfam" id="PF08534">
    <property type="entry name" value="Redoxin"/>
    <property type="match status" value="1"/>
</dbReference>
<dbReference type="Proteomes" id="UP000220629">
    <property type="component" value="Unassembled WGS sequence"/>
</dbReference>
<dbReference type="PROSITE" id="PS51352">
    <property type="entry name" value="THIOREDOXIN_2"/>
    <property type="match status" value="1"/>
</dbReference>
<keyword evidence="1" id="KW-0812">Transmembrane</keyword>
<dbReference type="PANTHER" id="PTHR42852">
    <property type="entry name" value="THIOL:DISULFIDE INTERCHANGE PROTEIN DSBE"/>
    <property type="match status" value="1"/>
</dbReference>
<protein>
    <submittedName>
        <fullName evidence="3">Cytochrome C biogenesis protein</fullName>
    </submittedName>
</protein>
<gene>
    <name evidence="3" type="ORF">CRM94_12420</name>
</gene>
<keyword evidence="1" id="KW-1133">Transmembrane helix</keyword>
<comment type="caution">
    <text evidence="3">The sequence shown here is derived from an EMBL/GenBank/DDBJ whole genome shotgun (WGS) entry which is preliminary data.</text>
</comment>